<gene>
    <name evidence="1" type="ORF">PENTCL1PPCAC_10088</name>
</gene>
<reference evidence="1" key="1">
    <citation type="submission" date="2023-10" db="EMBL/GenBank/DDBJ databases">
        <title>Genome assembly of Pristionchus species.</title>
        <authorList>
            <person name="Yoshida K."/>
            <person name="Sommer R.J."/>
        </authorList>
    </citation>
    <scope>NUCLEOTIDE SEQUENCE</scope>
    <source>
        <strain evidence="1">RS0144</strain>
    </source>
</reference>
<proteinExistence type="predicted"/>
<dbReference type="EMBL" id="BTSX01000003">
    <property type="protein sequence ID" value="GMS87913.1"/>
    <property type="molecule type" value="Genomic_DNA"/>
</dbReference>
<organism evidence="1 2">
    <name type="scientific">Pristionchus entomophagus</name>
    <dbReference type="NCBI Taxonomy" id="358040"/>
    <lineage>
        <taxon>Eukaryota</taxon>
        <taxon>Metazoa</taxon>
        <taxon>Ecdysozoa</taxon>
        <taxon>Nematoda</taxon>
        <taxon>Chromadorea</taxon>
        <taxon>Rhabditida</taxon>
        <taxon>Rhabditina</taxon>
        <taxon>Diplogasteromorpha</taxon>
        <taxon>Diplogasteroidea</taxon>
        <taxon>Neodiplogasteridae</taxon>
        <taxon>Pristionchus</taxon>
    </lineage>
</organism>
<dbReference type="AlphaFoldDB" id="A0AAV5T513"/>
<protein>
    <submittedName>
        <fullName evidence="1">Uncharacterized protein</fullName>
    </submittedName>
</protein>
<evidence type="ECO:0000313" key="2">
    <source>
        <dbReference type="Proteomes" id="UP001432027"/>
    </source>
</evidence>
<comment type="caution">
    <text evidence="1">The sequence shown here is derived from an EMBL/GenBank/DDBJ whole genome shotgun (WGS) entry which is preliminary data.</text>
</comment>
<sequence length="87" mass="10027">MNHQAIKALLSTLLQDATRNQYSAEYLIFIGTSQHDLRLFAAAIITSLENSKLALSIYQKIKNNVNNVKEYITLLERTIRITERLFD</sequence>
<evidence type="ECO:0000313" key="1">
    <source>
        <dbReference type="EMBL" id="GMS87913.1"/>
    </source>
</evidence>
<keyword evidence="2" id="KW-1185">Reference proteome</keyword>
<name>A0AAV5T513_9BILA</name>
<dbReference type="Proteomes" id="UP001432027">
    <property type="component" value="Unassembled WGS sequence"/>
</dbReference>
<accession>A0AAV5T513</accession>